<dbReference type="Proteomes" id="UP001529510">
    <property type="component" value="Unassembled WGS sequence"/>
</dbReference>
<reference evidence="1 2" key="1">
    <citation type="submission" date="2024-05" db="EMBL/GenBank/DDBJ databases">
        <title>Genome sequencing and assembly of Indian major carp, Cirrhinus mrigala (Hamilton, 1822).</title>
        <authorList>
            <person name="Mohindra V."/>
            <person name="Chowdhury L.M."/>
            <person name="Lal K."/>
            <person name="Jena J.K."/>
        </authorList>
    </citation>
    <scope>NUCLEOTIDE SEQUENCE [LARGE SCALE GENOMIC DNA]</scope>
    <source>
        <strain evidence="1">CM1030</strain>
        <tissue evidence="1">Blood</tissue>
    </source>
</reference>
<comment type="caution">
    <text evidence="1">The sequence shown here is derived from an EMBL/GenBank/DDBJ whole genome shotgun (WGS) entry which is preliminary data.</text>
</comment>
<evidence type="ECO:0000313" key="2">
    <source>
        <dbReference type="Proteomes" id="UP001529510"/>
    </source>
</evidence>
<dbReference type="AlphaFoldDB" id="A0ABD0RQA3"/>
<name>A0ABD0RQA3_CIRMR</name>
<protein>
    <submittedName>
        <fullName evidence="1">Uncharacterized protein</fullName>
    </submittedName>
</protein>
<feature type="non-terminal residue" evidence="1">
    <location>
        <position position="53"/>
    </location>
</feature>
<evidence type="ECO:0000313" key="1">
    <source>
        <dbReference type="EMBL" id="KAL0200700.1"/>
    </source>
</evidence>
<sequence length="53" mass="5851">MPIVASSMISLYFLELTDVLQPAKVGFPCPMWKRETSSSLCSCCSAWPLLALQ</sequence>
<proteinExistence type="predicted"/>
<organism evidence="1 2">
    <name type="scientific">Cirrhinus mrigala</name>
    <name type="common">Mrigala</name>
    <dbReference type="NCBI Taxonomy" id="683832"/>
    <lineage>
        <taxon>Eukaryota</taxon>
        <taxon>Metazoa</taxon>
        <taxon>Chordata</taxon>
        <taxon>Craniata</taxon>
        <taxon>Vertebrata</taxon>
        <taxon>Euteleostomi</taxon>
        <taxon>Actinopterygii</taxon>
        <taxon>Neopterygii</taxon>
        <taxon>Teleostei</taxon>
        <taxon>Ostariophysi</taxon>
        <taxon>Cypriniformes</taxon>
        <taxon>Cyprinidae</taxon>
        <taxon>Labeoninae</taxon>
        <taxon>Labeonini</taxon>
        <taxon>Cirrhinus</taxon>
    </lineage>
</organism>
<dbReference type="EMBL" id="JAMKFB020000002">
    <property type="protein sequence ID" value="KAL0200700.1"/>
    <property type="molecule type" value="Genomic_DNA"/>
</dbReference>
<gene>
    <name evidence="1" type="ORF">M9458_003887</name>
</gene>
<accession>A0ABD0RQA3</accession>
<keyword evidence="2" id="KW-1185">Reference proteome</keyword>